<evidence type="ECO:0000256" key="4">
    <source>
        <dbReference type="ARBA" id="ARBA00022833"/>
    </source>
</evidence>
<evidence type="ECO:0000256" key="3">
    <source>
        <dbReference type="ARBA" id="ARBA00022801"/>
    </source>
</evidence>
<dbReference type="Pfam" id="PF07687">
    <property type="entry name" value="M20_dimer"/>
    <property type="match status" value="1"/>
</dbReference>
<keyword evidence="2" id="KW-0479">Metal-binding</keyword>
<dbReference type="PANTHER" id="PTHR43808">
    <property type="entry name" value="ACETYLORNITHINE DEACETYLASE"/>
    <property type="match status" value="1"/>
</dbReference>
<keyword evidence="6" id="KW-1185">Reference proteome</keyword>
<sequence length="387" mass="39502">MPSAPTSDSARTGDRSGPDLATFLADVECLVQVESPSSDHAAVARSAQVVADLVERRLGRRPEIVRIDGVDHVLLRGGQPRVLLLGHHDTVWPVGTLAELPFAVEDGVLRGPGCFDMLVGVAQIVHALAALRARHGDAVLDQVTVLVTGDEEVGSTTSRALVEAEAGRCAAALVLEAAGPGGALKTQRKGVSRYDLEVLGRAAHSGLEPERGINATIGVARLVLALADLADAEAGTTVTPTLMASGTAANTVPARATVAVDVRARTVAEQERVDVAIRALSAGVEGARLQVHGGINRPPLEAEASAGLFARAARLAETLGQPPLVSMAVGGASDGNLTAGVGVPTLDGLGAVGGGAHARDEHVEVSWIGPRTELLAALVLDLVSDGS</sequence>
<accession>A0A0C5WYA9</accession>
<evidence type="ECO:0000313" key="6">
    <source>
        <dbReference type="Proteomes" id="UP000030300"/>
    </source>
</evidence>
<dbReference type="GO" id="GO:0046872">
    <property type="term" value="F:metal ion binding"/>
    <property type="evidence" value="ECO:0007669"/>
    <property type="project" value="UniProtKB-KW"/>
</dbReference>
<dbReference type="InterPro" id="IPR011650">
    <property type="entry name" value="Peptidase_M20_dimer"/>
</dbReference>
<dbReference type="InterPro" id="IPR036264">
    <property type="entry name" value="Bact_exopeptidase_dim_dom"/>
</dbReference>
<dbReference type="SUPFAM" id="SSF53187">
    <property type="entry name" value="Zn-dependent exopeptidases"/>
    <property type="match status" value="1"/>
</dbReference>
<dbReference type="PIRSF" id="PIRSF037238">
    <property type="entry name" value="Carboxypeptidase_G2"/>
    <property type="match status" value="1"/>
</dbReference>
<keyword evidence="4" id="KW-0862">Zinc</keyword>
<dbReference type="InterPro" id="IPR017150">
    <property type="entry name" value="Pept_M20_glutamate_carboxypep"/>
</dbReference>
<dbReference type="InterPro" id="IPR002933">
    <property type="entry name" value="Peptidase_M20"/>
</dbReference>
<dbReference type="Gene3D" id="3.30.70.360">
    <property type="match status" value="1"/>
</dbReference>
<dbReference type="EMBL" id="CP009896">
    <property type="protein sequence ID" value="AJR18288.1"/>
    <property type="molecule type" value="Genomic_DNA"/>
</dbReference>
<dbReference type="GeneID" id="96609115"/>
<dbReference type="SUPFAM" id="SSF55031">
    <property type="entry name" value="Bacterial exopeptidase dimerisation domain"/>
    <property type="match status" value="1"/>
</dbReference>
<evidence type="ECO:0000313" key="5">
    <source>
        <dbReference type="EMBL" id="AJR18288.1"/>
    </source>
</evidence>
<name>A0A0C5WYA9_NOCSI</name>
<dbReference type="RefSeq" id="WP_052138412.1">
    <property type="nucleotide sequence ID" value="NZ_BJMC01000008.1"/>
</dbReference>
<dbReference type="Pfam" id="PF01546">
    <property type="entry name" value="Peptidase_M20"/>
    <property type="match status" value="1"/>
</dbReference>
<dbReference type="Proteomes" id="UP000030300">
    <property type="component" value="Chromosome"/>
</dbReference>
<dbReference type="InterPro" id="IPR050072">
    <property type="entry name" value="Peptidase_M20A"/>
</dbReference>
<dbReference type="AlphaFoldDB" id="A0A0C5WYA9"/>
<dbReference type="PROSITE" id="PS00758">
    <property type="entry name" value="ARGE_DAPE_CPG2_1"/>
    <property type="match status" value="1"/>
</dbReference>
<evidence type="ECO:0000256" key="2">
    <source>
        <dbReference type="ARBA" id="ARBA00022723"/>
    </source>
</evidence>
<gene>
    <name evidence="5" type="ORF">KR76_09395</name>
</gene>
<reference evidence="5 6" key="1">
    <citation type="journal article" date="2015" name="Genome Announc.">
        <title>Complete Genome Sequence of Steroid-Transforming Nocardioides simplex VKM Ac-2033D.</title>
        <authorList>
            <person name="Shtratnikova V.Y."/>
            <person name="Schelkunov M.I."/>
            <person name="Pekov Y.A."/>
            <person name="Fokina V.V."/>
            <person name="Logacheva M.D."/>
            <person name="Sokolov S.L."/>
            <person name="Bragin E.Y."/>
            <person name="Ashapkin V.V."/>
            <person name="Donova M.V."/>
        </authorList>
    </citation>
    <scope>NUCLEOTIDE SEQUENCE [LARGE SCALE GENOMIC DNA]</scope>
    <source>
        <strain evidence="5 6">VKM Ac-2033D</strain>
    </source>
</reference>
<dbReference type="PANTHER" id="PTHR43808:SF9">
    <property type="entry name" value="BLL0789 PROTEIN"/>
    <property type="match status" value="1"/>
</dbReference>
<dbReference type="InterPro" id="IPR001261">
    <property type="entry name" value="ArgE/DapE_CS"/>
</dbReference>
<dbReference type="KEGG" id="psim:KR76_09395"/>
<organism evidence="5 6">
    <name type="scientific">Nocardioides simplex</name>
    <name type="common">Arthrobacter simplex</name>
    <dbReference type="NCBI Taxonomy" id="2045"/>
    <lineage>
        <taxon>Bacteria</taxon>
        <taxon>Bacillati</taxon>
        <taxon>Actinomycetota</taxon>
        <taxon>Actinomycetes</taxon>
        <taxon>Propionibacteriales</taxon>
        <taxon>Nocardioidaceae</taxon>
        <taxon>Pimelobacter</taxon>
    </lineage>
</organism>
<evidence type="ECO:0000256" key="1">
    <source>
        <dbReference type="ARBA" id="ARBA00001947"/>
    </source>
</evidence>
<dbReference type="STRING" id="2045.KR76_09395"/>
<proteinExistence type="predicted"/>
<dbReference type="HOGENOM" id="CLU_021802_7_0_11"/>
<dbReference type="Gene3D" id="3.40.630.10">
    <property type="entry name" value="Zn peptidases"/>
    <property type="match status" value="1"/>
</dbReference>
<comment type="cofactor">
    <cofactor evidence="1">
        <name>Zn(2+)</name>
        <dbReference type="ChEBI" id="CHEBI:29105"/>
    </cofactor>
</comment>
<keyword evidence="3" id="KW-0378">Hydrolase</keyword>
<dbReference type="OrthoDB" id="9783294at2"/>
<dbReference type="GO" id="GO:0016787">
    <property type="term" value="F:hydrolase activity"/>
    <property type="evidence" value="ECO:0007669"/>
    <property type="project" value="UniProtKB-KW"/>
</dbReference>
<protein>
    <submittedName>
        <fullName evidence="5">Putative peptidase</fullName>
    </submittedName>
</protein>